<sequence>MLAKFKNAVLRNGKWLWTNYPEIAIPGVAAVISLAVPMYFFVYKQWYKRGTVSYYKSRYTVWRPDDPHLKDNYDLFNGEKEY</sequence>
<keyword evidence="1" id="KW-0812">Transmembrane</keyword>
<feature type="transmembrane region" description="Helical" evidence="1">
    <location>
        <begin position="23"/>
        <end position="42"/>
    </location>
</feature>
<organism evidence="2 3">
    <name type="scientific">Trichuris muris</name>
    <name type="common">Mouse whipworm</name>
    <dbReference type="NCBI Taxonomy" id="70415"/>
    <lineage>
        <taxon>Eukaryota</taxon>
        <taxon>Metazoa</taxon>
        <taxon>Ecdysozoa</taxon>
        <taxon>Nematoda</taxon>
        <taxon>Enoplea</taxon>
        <taxon>Dorylaimia</taxon>
        <taxon>Trichinellida</taxon>
        <taxon>Trichuridae</taxon>
        <taxon>Trichuris</taxon>
    </lineage>
</organism>
<reference evidence="3" key="1">
    <citation type="submission" date="2019-12" db="UniProtKB">
        <authorList>
            <consortium name="WormBaseParasite"/>
        </authorList>
    </citation>
    <scope>IDENTIFICATION</scope>
</reference>
<evidence type="ECO:0000256" key="1">
    <source>
        <dbReference type="SAM" id="Phobius"/>
    </source>
</evidence>
<keyword evidence="1" id="KW-0472">Membrane</keyword>
<evidence type="ECO:0000313" key="3">
    <source>
        <dbReference type="WBParaSite" id="TMUE_2000010523.1"/>
    </source>
</evidence>
<dbReference type="Proteomes" id="UP000046395">
    <property type="component" value="Unassembled WGS sequence"/>
</dbReference>
<keyword evidence="1" id="KW-1133">Transmembrane helix</keyword>
<proteinExistence type="predicted"/>
<dbReference type="WBParaSite" id="TMUE_2000010523.1">
    <property type="protein sequence ID" value="TMUE_2000010523.1"/>
    <property type="gene ID" value="WBGene00288632"/>
</dbReference>
<dbReference type="AlphaFoldDB" id="A0A5S6QTQ7"/>
<protein>
    <submittedName>
        <fullName evidence="3">NADH-ubiquinone oxidoreductase MWFE subunit</fullName>
    </submittedName>
</protein>
<evidence type="ECO:0000313" key="2">
    <source>
        <dbReference type="Proteomes" id="UP000046395"/>
    </source>
</evidence>
<name>A0A5S6QTQ7_TRIMR</name>
<keyword evidence="2" id="KW-1185">Reference proteome</keyword>
<accession>A0A5S6QTQ7</accession>